<proteinExistence type="predicted"/>
<protein>
    <submittedName>
        <fullName evidence="1">Uncharacterized protein</fullName>
    </submittedName>
</protein>
<evidence type="ECO:0000313" key="1">
    <source>
        <dbReference type="EMBL" id="MDX7719117.1"/>
    </source>
</evidence>
<dbReference type="Proteomes" id="UP001277183">
    <property type="component" value="Unassembled WGS sequence"/>
</dbReference>
<gene>
    <name evidence="1" type="ORF">SJS77_01265</name>
</gene>
<sequence>MTFAVYHSAINDGINHCALRSHFVLPLFRAPQPAGASPGQKFHTIFVSDELRHNHMFHHLAGSQPT</sequence>
<dbReference type="AlphaFoldDB" id="A0AAW9F0F7"/>
<dbReference type="EMBL" id="JAWZVU010000006">
    <property type="protein sequence ID" value="MDX7719117.1"/>
    <property type="molecule type" value="Genomic_DNA"/>
</dbReference>
<accession>A0AAW9F0F7</accession>
<evidence type="ECO:0000313" key="2">
    <source>
        <dbReference type="Proteomes" id="UP001277183"/>
    </source>
</evidence>
<reference evidence="1" key="1">
    <citation type="submission" date="2023-11" db="EMBL/GenBank/DDBJ databases">
        <title>WGS of Aeromonas in Northern Israel.</title>
        <authorList>
            <person name="Hershko Y."/>
        </authorList>
    </citation>
    <scope>NUCLEOTIDE SEQUENCE</scope>
    <source>
        <strain evidence="1">77416</strain>
    </source>
</reference>
<comment type="caution">
    <text evidence="1">The sequence shown here is derived from an EMBL/GenBank/DDBJ whole genome shotgun (WGS) entry which is preliminary data.</text>
</comment>
<dbReference type="RefSeq" id="WP_210555933.1">
    <property type="nucleotide sequence ID" value="NZ_BPNG01000004.1"/>
</dbReference>
<organism evidence="1 2">
    <name type="scientific">Aeromonas caviae</name>
    <name type="common">Aeromonas punctata</name>
    <dbReference type="NCBI Taxonomy" id="648"/>
    <lineage>
        <taxon>Bacteria</taxon>
        <taxon>Pseudomonadati</taxon>
        <taxon>Pseudomonadota</taxon>
        <taxon>Gammaproteobacteria</taxon>
        <taxon>Aeromonadales</taxon>
        <taxon>Aeromonadaceae</taxon>
        <taxon>Aeromonas</taxon>
    </lineage>
</organism>
<name>A0AAW9F0F7_AERCA</name>